<protein>
    <submittedName>
        <fullName evidence="8">Uncharacterized protein</fullName>
    </submittedName>
</protein>
<dbReference type="InterPro" id="IPR017441">
    <property type="entry name" value="Protein_kinase_ATP_BS"/>
</dbReference>
<dbReference type="PROSITE" id="PS00108">
    <property type="entry name" value="PROTEIN_KINASE_ST"/>
    <property type="match status" value="1"/>
</dbReference>
<feature type="binding site" evidence="4">
    <location>
        <position position="102"/>
    </location>
    <ligand>
        <name>ATP</name>
        <dbReference type="ChEBI" id="CHEBI:30616"/>
    </ligand>
</feature>
<keyword evidence="9" id="KW-1185">Reference proteome</keyword>
<feature type="domain" description="Protein kinase" evidence="6">
    <location>
        <begin position="72"/>
        <end position="337"/>
    </location>
</feature>
<dbReference type="GO" id="GO:0005524">
    <property type="term" value="F:ATP binding"/>
    <property type="evidence" value="ECO:0007669"/>
    <property type="project" value="UniProtKB-UniRule"/>
</dbReference>
<dbReference type="SUPFAM" id="SSF54236">
    <property type="entry name" value="Ubiquitin-like"/>
    <property type="match status" value="1"/>
</dbReference>
<dbReference type="PANTHER" id="PTHR24347">
    <property type="entry name" value="SERINE/THREONINE-PROTEIN KINASE"/>
    <property type="match status" value="1"/>
</dbReference>
<dbReference type="InterPro" id="IPR029071">
    <property type="entry name" value="Ubiquitin-like_domsf"/>
</dbReference>
<dbReference type="EMBL" id="CAUJNA010003364">
    <property type="protein sequence ID" value="CAJ1400237.1"/>
    <property type="molecule type" value="Genomic_DNA"/>
</dbReference>
<gene>
    <name evidence="8" type="ORF">EVOR1521_LOCUS23620</name>
</gene>
<dbReference type="InterPro" id="IPR000626">
    <property type="entry name" value="Ubiquitin-like_dom"/>
</dbReference>
<name>A0AA36NAN9_9DINO</name>
<feature type="region of interest" description="Disordered" evidence="5">
    <location>
        <begin position="1"/>
        <end position="56"/>
    </location>
</feature>
<dbReference type="Gene3D" id="3.10.20.90">
    <property type="entry name" value="Phosphatidylinositol 3-kinase Catalytic Subunit, Chain A, domain 1"/>
    <property type="match status" value="1"/>
</dbReference>
<accession>A0AA36NAN9</accession>
<dbReference type="PROSITE" id="PS00107">
    <property type="entry name" value="PROTEIN_KINASE_ATP"/>
    <property type="match status" value="1"/>
</dbReference>
<dbReference type="PROSITE" id="PS50011">
    <property type="entry name" value="PROTEIN_KINASE_DOM"/>
    <property type="match status" value="1"/>
</dbReference>
<keyword evidence="2 4" id="KW-0547">Nucleotide-binding</keyword>
<sequence length="641" mass="70963">MGGCQGSRTRVEVPKNTSKVSEAALSDLSQSPDSRSQGERGKLAPGAKADFPKLSQHDVQLQLSPGQIRDKYEILAVLGSGSFGEVREVRVRNFPDKLRAVKITERQEDKADKSEKGQKKLDSLAMFRREVELLRSLKHQNIVRVWDVYETSHFFYVVMDLCRGGELFDMINEMDRLPESDTAVIAKQLLGGIDYMHSKGVMHRDIKAENVLLTEWSPTAVVKIIDFGIAARFQRGEMFDKISGSPQYMAPELVGQRYDYRVDMWAFGVLMYFTLYGRYPFDGGNVREILLTVLHGTVDWDSDVHLDTKTVGFLKGCLQRKPRKRTTAKAALSSPWIISARKPDAEKNREPTEMNISPELLLNGGKKAAGVTAAKPEEGTAASGAGGTRQRTARVQQDLSASRQDLDPAQLDDGPTQDEDQGKVEFMVDPNQALEFQDMYFDWKRQTSTDSTSSAASQMYPMRMDEEDDEDIKRMKAELAGECEDDLSPEAAGLPPVAAVRIGEGGSRSGGLQALSVVPSSPALGSRPDKLAPLFPDTLKARLSKKPMPATVAVKLLEPAKVHGEAGYWGKAASIYAKDFFHVEADKESKVAAVKSRICRHLGFEQQMQLILFGRELDDERSLGSYGLGNVEDPLLHAIPC</sequence>
<evidence type="ECO:0000313" key="8">
    <source>
        <dbReference type="EMBL" id="CAJ1400237.1"/>
    </source>
</evidence>
<dbReference type="GO" id="GO:0004672">
    <property type="term" value="F:protein kinase activity"/>
    <property type="evidence" value="ECO:0007669"/>
    <property type="project" value="InterPro"/>
</dbReference>
<evidence type="ECO:0000256" key="2">
    <source>
        <dbReference type="ARBA" id="ARBA00022741"/>
    </source>
</evidence>
<dbReference type="InterPro" id="IPR011009">
    <property type="entry name" value="Kinase-like_dom_sf"/>
</dbReference>
<dbReference type="InterPro" id="IPR000719">
    <property type="entry name" value="Prot_kinase_dom"/>
</dbReference>
<dbReference type="SUPFAM" id="SSF56112">
    <property type="entry name" value="Protein kinase-like (PK-like)"/>
    <property type="match status" value="1"/>
</dbReference>
<feature type="region of interest" description="Disordered" evidence="5">
    <location>
        <begin position="368"/>
        <end position="421"/>
    </location>
</feature>
<feature type="domain" description="Ubiquitin-like" evidence="7">
    <location>
        <begin position="550"/>
        <end position="628"/>
    </location>
</feature>
<dbReference type="FunFam" id="1.10.510.10:FF:000571">
    <property type="entry name" value="Maternal embryonic leucine zipper kinase"/>
    <property type="match status" value="1"/>
</dbReference>
<evidence type="ECO:0000256" key="3">
    <source>
        <dbReference type="ARBA" id="ARBA00022840"/>
    </source>
</evidence>
<feature type="compositionally biased region" description="Low complexity" evidence="5">
    <location>
        <begin position="368"/>
        <end position="394"/>
    </location>
</feature>
<evidence type="ECO:0000256" key="4">
    <source>
        <dbReference type="PROSITE-ProRule" id="PRU10141"/>
    </source>
</evidence>
<evidence type="ECO:0000259" key="6">
    <source>
        <dbReference type="PROSITE" id="PS50011"/>
    </source>
</evidence>
<proteinExistence type="predicted"/>
<evidence type="ECO:0000259" key="7">
    <source>
        <dbReference type="PROSITE" id="PS50053"/>
    </source>
</evidence>
<evidence type="ECO:0000256" key="5">
    <source>
        <dbReference type="SAM" id="MobiDB-lite"/>
    </source>
</evidence>
<organism evidence="8 9">
    <name type="scientific">Effrenium voratum</name>
    <dbReference type="NCBI Taxonomy" id="2562239"/>
    <lineage>
        <taxon>Eukaryota</taxon>
        <taxon>Sar</taxon>
        <taxon>Alveolata</taxon>
        <taxon>Dinophyceae</taxon>
        <taxon>Suessiales</taxon>
        <taxon>Symbiodiniaceae</taxon>
        <taxon>Effrenium</taxon>
    </lineage>
</organism>
<dbReference type="Pfam" id="PF00069">
    <property type="entry name" value="Pkinase"/>
    <property type="match status" value="1"/>
</dbReference>
<dbReference type="AlphaFoldDB" id="A0AA36NAN9"/>
<keyword evidence="3 4" id="KW-0067">ATP-binding</keyword>
<dbReference type="SMART" id="SM00220">
    <property type="entry name" value="S_TKc"/>
    <property type="match status" value="1"/>
</dbReference>
<reference evidence="8" key="1">
    <citation type="submission" date="2023-08" db="EMBL/GenBank/DDBJ databases">
        <authorList>
            <person name="Chen Y."/>
            <person name="Shah S."/>
            <person name="Dougan E. K."/>
            <person name="Thang M."/>
            <person name="Chan C."/>
        </authorList>
    </citation>
    <scope>NUCLEOTIDE SEQUENCE</scope>
</reference>
<comment type="subunit">
    <text evidence="1">Monomer.</text>
</comment>
<dbReference type="Pfam" id="PF00240">
    <property type="entry name" value="ubiquitin"/>
    <property type="match status" value="1"/>
</dbReference>
<comment type="caution">
    <text evidence="8">The sequence shown here is derived from an EMBL/GenBank/DDBJ whole genome shotgun (WGS) entry which is preliminary data.</text>
</comment>
<dbReference type="CDD" id="cd17039">
    <property type="entry name" value="Ubl_ubiquitin_like"/>
    <property type="match status" value="1"/>
</dbReference>
<evidence type="ECO:0000313" key="9">
    <source>
        <dbReference type="Proteomes" id="UP001178507"/>
    </source>
</evidence>
<evidence type="ECO:0000256" key="1">
    <source>
        <dbReference type="ARBA" id="ARBA00011245"/>
    </source>
</evidence>
<dbReference type="CDD" id="cd05117">
    <property type="entry name" value="STKc_CAMK"/>
    <property type="match status" value="1"/>
</dbReference>
<dbReference type="PROSITE" id="PS50053">
    <property type="entry name" value="UBIQUITIN_2"/>
    <property type="match status" value="1"/>
</dbReference>
<dbReference type="Gene3D" id="1.10.510.10">
    <property type="entry name" value="Transferase(Phosphotransferase) domain 1"/>
    <property type="match status" value="1"/>
</dbReference>
<dbReference type="InterPro" id="IPR008271">
    <property type="entry name" value="Ser/Thr_kinase_AS"/>
</dbReference>
<dbReference type="Proteomes" id="UP001178507">
    <property type="component" value="Unassembled WGS sequence"/>
</dbReference>